<dbReference type="SUPFAM" id="SSF52833">
    <property type="entry name" value="Thioredoxin-like"/>
    <property type="match status" value="1"/>
</dbReference>
<gene>
    <name evidence="2" type="ORF">MRX98_03440</name>
</gene>
<keyword evidence="3" id="KW-1185">Reference proteome</keyword>
<evidence type="ECO:0000313" key="3">
    <source>
        <dbReference type="Proteomes" id="UP001165427"/>
    </source>
</evidence>
<dbReference type="InterPro" id="IPR036249">
    <property type="entry name" value="Thioredoxin-like_sf"/>
</dbReference>
<dbReference type="EMBL" id="JALJRB010000002">
    <property type="protein sequence ID" value="MCJ8499615.1"/>
    <property type="molecule type" value="Genomic_DNA"/>
</dbReference>
<name>A0AA41R1Q4_9BACT</name>
<dbReference type="InterPro" id="IPR012336">
    <property type="entry name" value="Thioredoxin-like_fold"/>
</dbReference>
<dbReference type="InterPro" id="IPR005243">
    <property type="entry name" value="THIRX-like_proc"/>
</dbReference>
<dbReference type="Gene3D" id="3.40.30.10">
    <property type="entry name" value="Glutaredoxin"/>
    <property type="match status" value="1"/>
</dbReference>
<accession>A0AA41R1Q4</accession>
<reference evidence="2" key="1">
    <citation type="submission" date="2022-04" db="EMBL/GenBank/DDBJ databases">
        <title>Desulfatitalea alkaliphila sp. nov., a novel anaerobic sulfate-reducing bacterium isolated from terrestrial mud volcano, Taman Peninsula, Russia.</title>
        <authorList>
            <person name="Khomyakova M.A."/>
            <person name="Merkel A.Y."/>
            <person name="Slobodkin A.I."/>
        </authorList>
    </citation>
    <scope>NUCLEOTIDE SEQUENCE</scope>
    <source>
        <strain evidence="2">M08but</strain>
    </source>
</reference>
<evidence type="ECO:0000259" key="1">
    <source>
        <dbReference type="Pfam" id="PF13192"/>
    </source>
</evidence>
<dbReference type="Pfam" id="PF13192">
    <property type="entry name" value="Thioredoxin_3"/>
    <property type="match status" value="1"/>
</dbReference>
<dbReference type="PANTHER" id="PTHR36450:SF1">
    <property type="entry name" value="THIOREDOXIN"/>
    <property type="match status" value="1"/>
</dbReference>
<feature type="domain" description="Thioredoxin-like fold" evidence="1">
    <location>
        <begin position="124"/>
        <end position="196"/>
    </location>
</feature>
<dbReference type="RefSeq" id="WP_246903010.1">
    <property type="nucleotide sequence ID" value="NZ_JALJRB010000002.1"/>
</dbReference>
<dbReference type="PANTHER" id="PTHR36450">
    <property type="entry name" value="THIOREDOXIN"/>
    <property type="match status" value="1"/>
</dbReference>
<proteinExistence type="predicted"/>
<dbReference type="AlphaFoldDB" id="A0AA41R1Q4"/>
<comment type="caution">
    <text evidence="2">The sequence shown here is derived from an EMBL/GenBank/DDBJ whole genome shotgun (WGS) entry which is preliminary data.</text>
</comment>
<organism evidence="2 3">
    <name type="scientific">Desulfatitalea alkaliphila</name>
    <dbReference type="NCBI Taxonomy" id="2929485"/>
    <lineage>
        <taxon>Bacteria</taxon>
        <taxon>Pseudomonadati</taxon>
        <taxon>Thermodesulfobacteriota</taxon>
        <taxon>Desulfobacteria</taxon>
        <taxon>Desulfobacterales</taxon>
        <taxon>Desulfosarcinaceae</taxon>
        <taxon>Desulfatitalea</taxon>
    </lineage>
</organism>
<sequence>MDYTSVAAERFAASLGLVPGTAKDVAGKTGVAIDWDGVYGLMDEQVDPSANQCCATPGDRWSPELDEALRPCQRTAAGAGILMTPVLVVIGRLVHNGSVPSREQVLQWLGQSGGKSQQHRHVLEILGSGCPNCRILYENAAEAVQGAGLEGLALIKRSDILYFQQLGLRMTPGLAFNGKLLSAGKVLKPDQIRRILLAELGTSEMGAASGALANDAL</sequence>
<dbReference type="Proteomes" id="UP001165427">
    <property type="component" value="Unassembled WGS sequence"/>
</dbReference>
<evidence type="ECO:0000313" key="2">
    <source>
        <dbReference type="EMBL" id="MCJ8499615.1"/>
    </source>
</evidence>
<protein>
    <submittedName>
        <fullName evidence="2">Thioredoxin family protein</fullName>
    </submittedName>
</protein>